<reference evidence="2" key="1">
    <citation type="submission" date="2020-05" db="EMBL/GenBank/DDBJ databases">
        <authorList>
            <person name="Chiriac C."/>
            <person name="Salcher M."/>
            <person name="Ghai R."/>
            <person name="Kavagutti S V."/>
        </authorList>
    </citation>
    <scope>NUCLEOTIDE SEQUENCE</scope>
</reference>
<protein>
    <submittedName>
        <fullName evidence="2">Uncharacterized protein</fullName>
    </submittedName>
</protein>
<evidence type="ECO:0000256" key="1">
    <source>
        <dbReference type="SAM" id="Coils"/>
    </source>
</evidence>
<accession>A0A6J7WGT7</accession>
<sequence>MTDDLVKRLRSKNCCDATKCNCDEAADRIEQLEAALREIEMLHYDSETDFHHDAMKAHDIARAALGEKKDGN</sequence>
<organism evidence="2">
    <name type="scientific">uncultured Caudovirales phage</name>
    <dbReference type="NCBI Taxonomy" id="2100421"/>
    <lineage>
        <taxon>Viruses</taxon>
        <taxon>Duplodnaviria</taxon>
        <taxon>Heunggongvirae</taxon>
        <taxon>Uroviricota</taxon>
        <taxon>Caudoviricetes</taxon>
        <taxon>Peduoviridae</taxon>
        <taxon>Maltschvirus</taxon>
        <taxon>Maltschvirus maltsch</taxon>
    </lineage>
</organism>
<name>A0A6J7WGT7_9CAUD</name>
<evidence type="ECO:0000313" key="2">
    <source>
        <dbReference type="EMBL" id="CAB5194906.1"/>
    </source>
</evidence>
<keyword evidence="1" id="KW-0175">Coiled coil</keyword>
<proteinExistence type="predicted"/>
<gene>
    <name evidence="2" type="ORF">UFOVP167_35</name>
</gene>
<dbReference type="EMBL" id="LR798222">
    <property type="protein sequence ID" value="CAB5194906.1"/>
    <property type="molecule type" value="Genomic_DNA"/>
</dbReference>
<feature type="coiled-coil region" evidence="1">
    <location>
        <begin position="15"/>
        <end position="42"/>
    </location>
</feature>